<evidence type="ECO:0008006" key="3">
    <source>
        <dbReference type="Google" id="ProtNLM"/>
    </source>
</evidence>
<dbReference type="EMBL" id="BIFQ01000001">
    <property type="protein sequence ID" value="GCE04881.1"/>
    <property type="molecule type" value="Genomic_DNA"/>
</dbReference>
<protein>
    <recommendedName>
        <fullName evidence="3">PhoD-like phosphatase metallophosphatase domain-containing protein</fullName>
    </recommendedName>
</protein>
<keyword evidence="2" id="KW-1185">Reference proteome</keyword>
<dbReference type="Gene3D" id="3.60.21.70">
    <property type="entry name" value="PhoD-like phosphatase"/>
    <property type="match status" value="1"/>
</dbReference>
<reference evidence="2" key="1">
    <citation type="submission" date="2018-12" db="EMBL/GenBank/DDBJ databases">
        <title>Tengunoibacter tsumagoiensis gen. nov., sp. nov., Dictyobacter kobayashii sp. nov., D. alpinus sp. nov., and D. joshuensis sp. nov. and description of Dictyobacteraceae fam. nov. within the order Ktedonobacterales isolated from Tengu-no-mugimeshi.</title>
        <authorList>
            <person name="Wang C.M."/>
            <person name="Zheng Y."/>
            <person name="Sakai Y."/>
            <person name="Toyoda A."/>
            <person name="Minakuchi Y."/>
            <person name="Abe K."/>
            <person name="Yokota A."/>
            <person name="Yabe S."/>
        </authorList>
    </citation>
    <scope>NUCLEOTIDE SEQUENCE [LARGE SCALE GENOMIC DNA]</scope>
    <source>
        <strain evidence="2">S-27</strain>
    </source>
</reference>
<dbReference type="AlphaFoldDB" id="A0A401ZDB4"/>
<proteinExistence type="predicted"/>
<name>A0A401ZDB4_9CHLR</name>
<evidence type="ECO:0000313" key="2">
    <source>
        <dbReference type="Proteomes" id="UP000287224"/>
    </source>
</evidence>
<dbReference type="InterPro" id="IPR038607">
    <property type="entry name" value="PhoD-like_sf"/>
</dbReference>
<dbReference type="RefSeq" id="WP_126595984.1">
    <property type="nucleotide sequence ID" value="NZ_BIFQ01000001.1"/>
</dbReference>
<organism evidence="1 2">
    <name type="scientific">Dictyobacter aurantiacus</name>
    <dbReference type="NCBI Taxonomy" id="1936993"/>
    <lineage>
        <taxon>Bacteria</taxon>
        <taxon>Bacillati</taxon>
        <taxon>Chloroflexota</taxon>
        <taxon>Ktedonobacteria</taxon>
        <taxon>Ktedonobacterales</taxon>
        <taxon>Dictyobacteraceae</taxon>
        <taxon>Dictyobacter</taxon>
    </lineage>
</organism>
<comment type="caution">
    <text evidence="1">The sequence shown here is derived from an EMBL/GenBank/DDBJ whole genome shotgun (WGS) entry which is preliminary data.</text>
</comment>
<gene>
    <name evidence="1" type="ORF">KDAU_22100</name>
</gene>
<accession>A0A401ZDB4</accession>
<evidence type="ECO:0000313" key="1">
    <source>
        <dbReference type="EMBL" id="GCE04881.1"/>
    </source>
</evidence>
<dbReference type="OrthoDB" id="9795624at2"/>
<dbReference type="SUPFAM" id="SSF56300">
    <property type="entry name" value="Metallo-dependent phosphatases"/>
    <property type="match status" value="1"/>
</dbReference>
<dbReference type="InterPro" id="IPR029052">
    <property type="entry name" value="Metallo-depent_PP-like"/>
</dbReference>
<dbReference type="Proteomes" id="UP000287224">
    <property type="component" value="Unassembled WGS sequence"/>
</dbReference>
<dbReference type="PANTHER" id="PTHR37031:SF2">
    <property type="entry name" value="PHOD-LIKE PHOSPHATASE METALLOPHOSPHATASE DOMAIN-CONTAINING PROTEIN"/>
    <property type="match status" value="1"/>
</dbReference>
<sequence length="858" mass="98239">MSWTSLAERIDGLPLILAGPIVRRVEPTQVTVWLALKEARTVSLCIYAKDEQGQLREQIRGRYHTVRIGDNLHMVAVTARVADNAKKLDWGQLYYYNLYFGDQEQSIDEMAHLGTAGILAAVNVAEPLQSIVYPGEPLPSFLMPAGDVHDLRIVHGSCRKPHGTGKETLSAVDSLIANACQPDGKARPQQLYMTGDQIYADDVATPLLHSLMDAGKVLLAGNQEEILAAFHLPANKFLPGMRKHIILNQAQFTTSHGDNHLISFAEYIAMYLFSWSDVLWPEELLSVKDFWAWLYPGVHSESVSQEKGQARYREELHQLEGFQSTLPKVRRALANIATYMICDDHDVTDDWFLDGSWCHQVLRKPLGRRIIRNALLAYALCQAWGNTPEQFAASNGATLLEVIDSWRGKENTEQAESIAKLIGMPDSHFSGTGSLRRSQQALHWNYSYEGPNYQIIVMDTRTRRYYRTPKDFPGLLSEEAMRAQIDQIEYADAEVTLIISATPVIGVDFVETVQFWSRWRVTNNYAFDREAWALEWGTFQVFLRTLSNLKRVVFLSGDVHYAFGSSLEYWDTQTRQSAKFINFTSSPYCNEGSGAQISVLAVGYPRLRSLLRRGRDPRLTFFAWDIVGQDHQTLNYLLSMIRKQIFRFWWSIPRLIAAQRSPTEIVMPAWGWVKGAFDNIPPSRSYRIRYLTNNLRREEEREHRPHNTLRRFTLQPLRAALGGLNILQILNRRFRSKLRARTAPQIEQDALAIRSTGENLLEEVIEQSEKIEQELEKPRSGLVDAVLNYDQWLSRWKAGNLIVGYNNIGEISFHWNAEKQEVTQKLWWFNPDNQEQLQAAEYVDTLALPRLEDEPPLP</sequence>
<dbReference type="PANTHER" id="PTHR37031">
    <property type="entry name" value="METALLOPHOSPHATASE BINDING DOMAIN PROTEIN"/>
    <property type="match status" value="1"/>
</dbReference>